<organism evidence="1">
    <name type="scientific">marine sediment metagenome</name>
    <dbReference type="NCBI Taxonomy" id="412755"/>
    <lineage>
        <taxon>unclassified sequences</taxon>
        <taxon>metagenomes</taxon>
        <taxon>ecological metagenomes</taxon>
    </lineage>
</organism>
<proteinExistence type="predicted"/>
<protein>
    <recommendedName>
        <fullName evidence="2">C2H2-type domain-containing protein</fullName>
    </recommendedName>
</protein>
<gene>
    <name evidence="1" type="ORF">LCGC14_0371930</name>
</gene>
<sequence length="123" mass="14448">MSEKMYKCPNCSKTYKKNGSWLRKHMIEKCHVMYLKPMVLTTDVDLQDILFRIINLERIFNGTAAENFHDISIERIKQEEAKKIVDPVLADYRKAFGDCITELQEVLGIRKERLELIEVELAN</sequence>
<reference evidence="1" key="1">
    <citation type="journal article" date="2015" name="Nature">
        <title>Complex archaea that bridge the gap between prokaryotes and eukaryotes.</title>
        <authorList>
            <person name="Spang A."/>
            <person name="Saw J.H."/>
            <person name="Jorgensen S.L."/>
            <person name="Zaremba-Niedzwiedzka K."/>
            <person name="Martijn J."/>
            <person name="Lind A.E."/>
            <person name="van Eijk R."/>
            <person name="Schleper C."/>
            <person name="Guy L."/>
            <person name="Ettema T.J."/>
        </authorList>
    </citation>
    <scope>NUCLEOTIDE SEQUENCE</scope>
</reference>
<comment type="caution">
    <text evidence="1">The sequence shown here is derived from an EMBL/GenBank/DDBJ whole genome shotgun (WGS) entry which is preliminary data.</text>
</comment>
<dbReference type="EMBL" id="LAZR01000297">
    <property type="protein sequence ID" value="KKN76341.1"/>
    <property type="molecule type" value="Genomic_DNA"/>
</dbReference>
<evidence type="ECO:0000313" key="1">
    <source>
        <dbReference type="EMBL" id="KKN76341.1"/>
    </source>
</evidence>
<name>A0A0F9VSB1_9ZZZZ</name>
<accession>A0A0F9VSB1</accession>
<dbReference type="AlphaFoldDB" id="A0A0F9VSB1"/>
<evidence type="ECO:0008006" key="2">
    <source>
        <dbReference type="Google" id="ProtNLM"/>
    </source>
</evidence>